<proteinExistence type="predicted"/>
<name>A0A249PB42_9HYPH</name>
<gene>
    <name evidence="1" type="ORF">SJ05684_c15400</name>
</gene>
<protein>
    <submittedName>
        <fullName evidence="1">Uncharacterized protein</fullName>
    </submittedName>
</protein>
<evidence type="ECO:0000313" key="2">
    <source>
        <dbReference type="Proteomes" id="UP000217211"/>
    </source>
</evidence>
<dbReference type="EMBL" id="CP023067">
    <property type="protein sequence ID" value="ASY62982.1"/>
    <property type="molecule type" value="Genomic_DNA"/>
</dbReference>
<accession>A0A249PB42</accession>
<sequence>MQRDWKGRIRILSFSGRALGSAQASVVNFASGIEALL</sequence>
<dbReference type="KEGG" id="esj:SJ05684_c15400"/>
<keyword evidence="2" id="KW-1185">Reference proteome</keyword>
<evidence type="ECO:0000313" key="1">
    <source>
        <dbReference type="EMBL" id="ASY62982.1"/>
    </source>
</evidence>
<organism evidence="1 2">
    <name type="scientific">Sinorhizobium sojae CCBAU 05684</name>
    <dbReference type="NCBI Taxonomy" id="716928"/>
    <lineage>
        <taxon>Bacteria</taxon>
        <taxon>Pseudomonadati</taxon>
        <taxon>Pseudomonadota</taxon>
        <taxon>Alphaproteobacteria</taxon>
        <taxon>Hyphomicrobiales</taxon>
        <taxon>Rhizobiaceae</taxon>
        <taxon>Sinorhizobium/Ensifer group</taxon>
        <taxon>Sinorhizobium</taxon>
    </lineage>
</organism>
<dbReference type="Proteomes" id="UP000217211">
    <property type="component" value="Chromosome"/>
</dbReference>
<reference evidence="1 2" key="1">
    <citation type="submission" date="2017-08" db="EMBL/GenBank/DDBJ databases">
        <title>Multipartite genome sequences of Sinorhizobium species nodulating soybeans.</title>
        <authorList>
            <person name="Tian C.F."/>
        </authorList>
    </citation>
    <scope>NUCLEOTIDE SEQUENCE [LARGE SCALE GENOMIC DNA]</scope>
    <source>
        <strain evidence="1 2">CCBAU 05684</strain>
    </source>
</reference>
<dbReference type="AlphaFoldDB" id="A0A249PB42"/>